<dbReference type="GO" id="GO:0031120">
    <property type="term" value="P:snRNA pseudouridine synthesis"/>
    <property type="evidence" value="ECO:0007669"/>
    <property type="project" value="TreeGrafter"/>
</dbReference>
<comment type="function">
    <text evidence="7">Catalytic subunit of H/ACA small nucleolar ribonucleoprotein (H/ACA snoRNP) complex, which catalyzes pseudouridylation of rRNA. This involves the isomerization of uridine such that the ribose is subsequently attached to C5, instead of the normal N1. Each rRNA can contain up to 100 pseudouridine ('psi') residues, which may serve to stabilize the conformation of rRNAs. Required for ribosome biogenesis and telomere maintenance. Also required for correct processing or intranuclear trafficking of TERC, the RNA component of the telomerase reverse transcriptase (TERT) holoenzyme.</text>
</comment>
<evidence type="ECO:0000256" key="8">
    <source>
        <dbReference type="ARBA" id="ARBA00075671"/>
    </source>
</evidence>
<dbReference type="SUPFAM" id="SSF55120">
    <property type="entry name" value="Pseudouridine synthase"/>
    <property type="match status" value="1"/>
</dbReference>
<dbReference type="InterPro" id="IPR020103">
    <property type="entry name" value="PsdUridine_synth_cat_dom_sf"/>
</dbReference>
<dbReference type="InterPro" id="IPR012960">
    <property type="entry name" value="Dyskerin-like"/>
</dbReference>
<comment type="catalytic activity">
    <reaction evidence="1">
        <text>uridine in 5S rRNA = pseudouridine in 5S rRNA</text>
        <dbReference type="Rhea" id="RHEA:47036"/>
        <dbReference type="Rhea" id="RHEA-COMP:11730"/>
        <dbReference type="Rhea" id="RHEA-COMP:11731"/>
        <dbReference type="ChEBI" id="CHEBI:65314"/>
        <dbReference type="ChEBI" id="CHEBI:65315"/>
    </reaction>
</comment>
<dbReference type="Pfam" id="PF16198">
    <property type="entry name" value="TruB_C_2"/>
    <property type="match status" value="1"/>
</dbReference>
<dbReference type="GO" id="GO:0000495">
    <property type="term" value="P:box H/ACA sno(s)RNA 3'-end processing"/>
    <property type="evidence" value="ECO:0007669"/>
    <property type="project" value="TreeGrafter"/>
</dbReference>
<evidence type="ECO:0000256" key="3">
    <source>
        <dbReference type="ARBA" id="ARBA00008999"/>
    </source>
</evidence>
<evidence type="ECO:0000256" key="9">
    <source>
        <dbReference type="ARBA" id="ARBA00080839"/>
    </source>
</evidence>
<dbReference type="AlphaFoldDB" id="A0A2K5CLC9"/>
<dbReference type="GO" id="GO:0003723">
    <property type="term" value="F:RNA binding"/>
    <property type="evidence" value="ECO:0007669"/>
    <property type="project" value="InterPro"/>
</dbReference>
<evidence type="ECO:0000259" key="12">
    <source>
        <dbReference type="SMART" id="SM01136"/>
    </source>
</evidence>
<dbReference type="CDD" id="cd02572">
    <property type="entry name" value="PseudoU_synth_hDyskerin"/>
    <property type="match status" value="1"/>
</dbReference>
<dbReference type="NCBIfam" id="NF003280">
    <property type="entry name" value="PRK04270.1"/>
    <property type="match status" value="1"/>
</dbReference>
<dbReference type="GO" id="GO:1990481">
    <property type="term" value="P:mRNA pseudouridine synthesis"/>
    <property type="evidence" value="ECO:0007669"/>
    <property type="project" value="TreeGrafter"/>
</dbReference>
<dbReference type="SMART" id="SM01136">
    <property type="entry name" value="DKCLD"/>
    <property type="match status" value="1"/>
</dbReference>
<dbReference type="GO" id="GO:0031118">
    <property type="term" value="P:rRNA pseudouridine synthesis"/>
    <property type="evidence" value="ECO:0007669"/>
    <property type="project" value="TreeGrafter"/>
</dbReference>
<evidence type="ECO:0000256" key="1">
    <source>
        <dbReference type="ARBA" id="ARBA00001896"/>
    </source>
</evidence>
<evidence type="ECO:0000256" key="10">
    <source>
        <dbReference type="ARBA" id="ARBA00081004"/>
    </source>
</evidence>
<evidence type="ECO:0000256" key="7">
    <source>
        <dbReference type="ARBA" id="ARBA00058900"/>
    </source>
</evidence>
<reference evidence="13" key="2">
    <citation type="submission" date="2025-09" db="UniProtKB">
        <authorList>
            <consortium name="Ensembl"/>
        </authorList>
    </citation>
    <scope>IDENTIFICATION</scope>
</reference>
<feature type="domain" description="Dyskerin-like" evidence="12">
    <location>
        <begin position="82"/>
        <end position="140"/>
    </location>
</feature>
<dbReference type="PANTHER" id="PTHR23127:SF0">
    <property type="entry name" value="H_ACA RIBONUCLEOPROTEIN COMPLEX SUBUNIT DKC1"/>
    <property type="match status" value="1"/>
</dbReference>
<name>A0A2K5CLC9_AOTNA</name>
<dbReference type="InterPro" id="IPR032819">
    <property type="entry name" value="TruB_C"/>
</dbReference>
<dbReference type="Gene3D" id="3.30.2350.10">
    <property type="entry name" value="Pseudouridine synthase"/>
    <property type="match status" value="1"/>
</dbReference>
<evidence type="ECO:0000256" key="6">
    <source>
        <dbReference type="ARBA" id="ARBA00044548"/>
    </source>
</evidence>
<dbReference type="Pfam" id="PF01509">
    <property type="entry name" value="TruB_N"/>
    <property type="match status" value="1"/>
</dbReference>
<dbReference type="Ensembl" id="ENSANAT00000027296.1">
    <property type="protein sequence ID" value="ENSANAP00000009503.1"/>
    <property type="gene ID" value="ENSANAG00000022732.1"/>
</dbReference>
<dbReference type="PANTHER" id="PTHR23127">
    <property type="entry name" value="CENTROMERE/MICROTUBULE BINDING PROTEIN CBF5"/>
    <property type="match status" value="1"/>
</dbReference>
<protein>
    <recommendedName>
        <fullName evidence="5">H/ACA ribonucleoprotein complex subunit DKC1</fullName>
    </recommendedName>
    <alternativeName>
        <fullName evidence="6">Dyskerin</fullName>
    </alternativeName>
    <alternativeName>
        <fullName evidence="8">Nopp140-associated protein of 57 kDa</fullName>
    </alternativeName>
    <alternativeName>
        <fullName evidence="10">Nucleolar protein NAP57</fullName>
    </alternativeName>
    <alternativeName>
        <fullName evidence="9">Nucleolar protein family A member 4</fullName>
    </alternativeName>
    <alternativeName>
        <fullName evidence="11">snoRNP protein DKC1</fullName>
    </alternativeName>
</protein>
<evidence type="ECO:0000313" key="13">
    <source>
        <dbReference type="Ensembl" id="ENSANAP00000009503.1"/>
    </source>
</evidence>
<comment type="subcellular location">
    <subcellularLocation>
        <location evidence="2">Nucleus</location>
        <location evidence="2">Cajal body</location>
    </subcellularLocation>
</comment>
<proteinExistence type="inferred from homology"/>
<dbReference type="GO" id="GO:0015030">
    <property type="term" value="C:Cajal body"/>
    <property type="evidence" value="ECO:0007669"/>
    <property type="project" value="UniProtKB-SubCell"/>
</dbReference>
<evidence type="ECO:0000256" key="4">
    <source>
        <dbReference type="ARBA" id="ARBA00023235"/>
    </source>
</evidence>
<accession>A0A2K5CLC9</accession>
<comment type="similarity">
    <text evidence="3">Belongs to the pseudouridine synthase TruB family.</text>
</comment>
<gene>
    <name evidence="13" type="primary">DKC1</name>
</gene>
<keyword evidence="4" id="KW-0413">Isomerase</keyword>
<dbReference type="NCBIfam" id="TIGR00425">
    <property type="entry name" value="CBF5"/>
    <property type="match status" value="1"/>
</dbReference>
<dbReference type="InterPro" id="IPR004802">
    <property type="entry name" value="tRNA_PsdUridine_synth_B_fam"/>
</dbReference>
<dbReference type="FunFam" id="3.30.2350.10:FF:000001">
    <property type="entry name" value="H/ACA ribonucleoprotein complex subunit CBF5"/>
    <property type="match status" value="1"/>
</dbReference>
<reference evidence="13" key="1">
    <citation type="submission" date="2025-08" db="UniProtKB">
        <authorList>
            <consortium name="Ensembl"/>
        </authorList>
    </citation>
    <scope>IDENTIFICATION</scope>
</reference>
<evidence type="ECO:0000256" key="11">
    <source>
        <dbReference type="ARBA" id="ARBA00082294"/>
    </source>
</evidence>
<dbReference type="GO" id="GO:0009982">
    <property type="term" value="F:pseudouridine synthase activity"/>
    <property type="evidence" value="ECO:0007669"/>
    <property type="project" value="InterPro"/>
</dbReference>
<dbReference type="Proteomes" id="UP000233020">
    <property type="component" value="Unplaced"/>
</dbReference>
<dbReference type="GeneTree" id="ENSGT00510000047092"/>
<dbReference type="GO" id="GO:0031429">
    <property type="term" value="C:box H/ACA snoRNP complex"/>
    <property type="evidence" value="ECO:0007669"/>
    <property type="project" value="TreeGrafter"/>
</dbReference>
<keyword evidence="14" id="KW-1185">Reference proteome</keyword>
<evidence type="ECO:0000313" key="14">
    <source>
        <dbReference type="Proteomes" id="UP000233020"/>
    </source>
</evidence>
<organism evidence="13 14">
    <name type="scientific">Aotus nancymaae</name>
    <name type="common">Ma's night monkey</name>
    <dbReference type="NCBI Taxonomy" id="37293"/>
    <lineage>
        <taxon>Eukaryota</taxon>
        <taxon>Metazoa</taxon>
        <taxon>Chordata</taxon>
        <taxon>Craniata</taxon>
        <taxon>Vertebrata</taxon>
        <taxon>Euteleostomi</taxon>
        <taxon>Mammalia</taxon>
        <taxon>Eutheria</taxon>
        <taxon>Euarchontoglires</taxon>
        <taxon>Primates</taxon>
        <taxon>Haplorrhini</taxon>
        <taxon>Platyrrhini</taxon>
        <taxon>Aotidae</taxon>
        <taxon>Aotus</taxon>
    </lineage>
</organism>
<sequence>MQSVLEQIHLLPALISVFILNSCSFILGENSQILCLFSLVIILPKKHKKKKERKSLPEEDVAEIQHVEEFLIKPESKVAKLDTSQWPLLLKNFDKLNVRTAHYTPLACGSNPLKREIGDYIRTGFINLDKPSNPSSHEVVAWIRRILRVEKTGHSGTLDPKVTGCLIVCIERATRLVKSQQSAGKEYVGIVRLHNAIEGGTQLSRALETLTGALFQRPPLIAAVKRQLRVRTIYESKMIEYDPERRLGIFWVSCEAGTYIRTLCVHLGLLLGVGGQMQELRRVRSGVMSEKVCDMGLEPLVALHFLPVMGKALSKVLSSVQGSFPVLLIKLWDIKMGRGDDWVEGILFICLPAYKNACLGLIHQQLKMPGRDRTEKAEDTMSLY</sequence>
<dbReference type="Pfam" id="PF08068">
    <property type="entry name" value="DKCLD"/>
    <property type="match status" value="1"/>
</dbReference>
<evidence type="ECO:0000256" key="5">
    <source>
        <dbReference type="ARBA" id="ARBA00044522"/>
    </source>
</evidence>
<dbReference type="InterPro" id="IPR002501">
    <property type="entry name" value="PsdUridine_synth_N"/>
</dbReference>
<evidence type="ECO:0000256" key="2">
    <source>
        <dbReference type="ARBA" id="ARBA00004408"/>
    </source>
</evidence>